<dbReference type="EMBL" id="LUEZ02000048">
    <property type="protein sequence ID" value="RDB22971.1"/>
    <property type="molecule type" value="Genomic_DNA"/>
</dbReference>
<dbReference type="STRING" id="39966.A0A369JL86"/>
<dbReference type="Proteomes" id="UP000076154">
    <property type="component" value="Unassembled WGS sequence"/>
</dbReference>
<evidence type="ECO:0000313" key="2">
    <source>
        <dbReference type="Proteomes" id="UP000076154"/>
    </source>
</evidence>
<dbReference type="AlphaFoldDB" id="A0A369JL86"/>
<proteinExistence type="predicted"/>
<evidence type="ECO:0000313" key="1">
    <source>
        <dbReference type="EMBL" id="RDB22971.1"/>
    </source>
</evidence>
<protein>
    <recommendedName>
        <fullName evidence="3">F-box domain-containing protein</fullName>
    </recommendedName>
</protein>
<evidence type="ECO:0008006" key="3">
    <source>
        <dbReference type="Google" id="ProtNLM"/>
    </source>
</evidence>
<sequence>MGDLFDLPDEILLEIIAAALELQKKQYVYRFSNGVPAPLSILISHISSRLRRLTLCTPKFWATLEKTLLVSSPLFEDFLARSKETLLDVTITPCINKNRLDRLIAFAHRWQRFTITSIGADTPYRLPAILDRLRDISAPQLEYFRTRDLDIPPYEYSGTPIRIFSGGTPKLHTLKLETAVPVFPRHLSNLKQLSLLAYRNPTTVLYYCEWHDLWNEMLSLTRVRLIGDVVAPLPIQKITPIAMSSLKFLNIPLWEDCLPASPVSYISSLLWTISIESPCQCHLSLPRMSPDSEDVSYFLASLRRRTFDFHRVTSLAWQVELENLDDVRLMAQSFPNVETLTFQGCGDIFFEVLAQVEEPCLLWPRLRRMNLPYFGPVPFLGEFISTRSQIGRPIQMWLAIGPDTAFYGDEEGKDLTWLQTQCEVKIISYDTLDEEVRGWDKTA</sequence>
<dbReference type="InParanoid" id="A0A369JL86"/>
<reference evidence="1" key="1">
    <citation type="submission" date="2018-04" db="EMBL/GenBank/DDBJ databases">
        <title>Whole genome sequencing of Hypsizygus marmoreus.</title>
        <authorList>
            <person name="Choi I.-G."/>
            <person name="Min B."/>
            <person name="Kim J.-G."/>
            <person name="Kim S."/>
            <person name="Oh Y.-L."/>
            <person name="Kong W.-S."/>
            <person name="Park H."/>
            <person name="Jeong J."/>
            <person name="Song E.-S."/>
        </authorList>
    </citation>
    <scope>NUCLEOTIDE SEQUENCE [LARGE SCALE GENOMIC DNA]</scope>
    <source>
        <strain evidence="1">51987-8</strain>
    </source>
</reference>
<accession>A0A369JL86</accession>
<name>A0A369JL86_HYPMA</name>
<comment type="caution">
    <text evidence="1">The sequence shown here is derived from an EMBL/GenBank/DDBJ whole genome shotgun (WGS) entry which is preliminary data.</text>
</comment>
<keyword evidence="2" id="KW-1185">Reference proteome</keyword>
<organism evidence="1 2">
    <name type="scientific">Hypsizygus marmoreus</name>
    <name type="common">White beech mushroom</name>
    <name type="synonym">Agaricus marmoreus</name>
    <dbReference type="NCBI Taxonomy" id="39966"/>
    <lineage>
        <taxon>Eukaryota</taxon>
        <taxon>Fungi</taxon>
        <taxon>Dikarya</taxon>
        <taxon>Basidiomycota</taxon>
        <taxon>Agaricomycotina</taxon>
        <taxon>Agaricomycetes</taxon>
        <taxon>Agaricomycetidae</taxon>
        <taxon>Agaricales</taxon>
        <taxon>Tricholomatineae</taxon>
        <taxon>Lyophyllaceae</taxon>
        <taxon>Hypsizygus</taxon>
    </lineage>
</organism>
<gene>
    <name evidence="1" type="ORF">Hypma_009910</name>
</gene>